<keyword evidence="1" id="KW-0175">Coiled coil</keyword>
<dbReference type="PROSITE" id="PS51505">
    <property type="entry name" value="SCA7"/>
    <property type="match status" value="1"/>
</dbReference>
<feature type="compositionally biased region" description="Low complexity" evidence="2">
    <location>
        <begin position="349"/>
        <end position="368"/>
    </location>
</feature>
<organism evidence="4 5">
    <name type="scientific">Kwoniella shivajii</name>
    <dbReference type="NCBI Taxonomy" id="564305"/>
    <lineage>
        <taxon>Eukaryota</taxon>
        <taxon>Fungi</taxon>
        <taxon>Dikarya</taxon>
        <taxon>Basidiomycota</taxon>
        <taxon>Agaricomycotina</taxon>
        <taxon>Tremellomycetes</taxon>
        <taxon>Tremellales</taxon>
        <taxon>Cryptococcaceae</taxon>
        <taxon>Kwoniella</taxon>
    </lineage>
</organism>
<evidence type="ECO:0000256" key="2">
    <source>
        <dbReference type="SAM" id="MobiDB-lite"/>
    </source>
</evidence>
<dbReference type="EMBL" id="CP141890">
    <property type="protein sequence ID" value="WRT70031.1"/>
    <property type="molecule type" value="Genomic_DNA"/>
</dbReference>
<dbReference type="Proteomes" id="UP001329825">
    <property type="component" value="Chromosome 10"/>
</dbReference>
<dbReference type="PANTHER" id="PTHR47805:SF1">
    <property type="entry name" value="SAGA-ASSOCIATED FACTOR 73"/>
    <property type="match status" value="1"/>
</dbReference>
<feature type="coiled-coil region" evidence="1">
    <location>
        <begin position="169"/>
        <end position="203"/>
    </location>
</feature>
<protein>
    <recommendedName>
        <fullName evidence="3">SCA7 domain-containing protein</fullName>
    </recommendedName>
</protein>
<evidence type="ECO:0000259" key="3">
    <source>
        <dbReference type="PROSITE" id="PS51505"/>
    </source>
</evidence>
<feature type="region of interest" description="Disordered" evidence="2">
    <location>
        <begin position="1"/>
        <end position="46"/>
    </location>
</feature>
<dbReference type="GeneID" id="87959154"/>
<reference evidence="4 5" key="1">
    <citation type="submission" date="2024-01" db="EMBL/GenBank/DDBJ databases">
        <title>Comparative genomics of Cryptococcus and Kwoniella reveals pathogenesis evolution and contrasting modes of karyotype evolution via chromosome fusion or intercentromeric recombination.</title>
        <authorList>
            <person name="Coelho M.A."/>
            <person name="David-Palma M."/>
            <person name="Shea T."/>
            <person name="Bowers K."/>
            <person name="McGinley-Smith S."/>
            <person name="Mohammad A.W."/>
            <person name="Gnirke A."/>
            <person name="Yurkov A.M."/>
            <person name="Nowrousian M."/>
            <person name="Sun S."/>
            <person name="Cuomo C.A."/>
            <person name="Heitman J."/>
        </authorList>
    </citation>
    <scope>NUCLEOTIDE SEQUENCE [LARGE SCALE GENOMIC DNA]</scope>
    <source>
        <strain evidence="4">CBS 11374</strain>
    </source>
</reference>
<feature type="domain" description="SCA7" evidence="3">
    <location>
        <begin position="204"/>
        <end position="270"/>
    </location>
</feature>
<feature type="region of interest" description="Disordered" evidence="2">
    <location>
        <begin position="323"/>
        <end position="390"/>
    </location>
</feature>
<dbReference type="PANTHER" id="PTHR47805">
    <property type="entry name" value="SAGA-ASSOCIATED FACTOR 73"/>
    <property type="match status" value="1"/>
</dbReference>
<dbReference type="InterPro" id="IPR037804">
    <property type="entry name" value="SGF73"/>
</dbReference>
<dbReference type="RefSeq" id="XP_062794770.1">
    <property type="nucleotide sequence ID" value="XM_062938719.1"/>
</dbReference>
<accession>A0ABZ1D7K0</accession>
<dbReference type="Gene3D" id="6.10.140.1270">
    <property type="match status" value="1"/>
</dbReference>
<feature type="compositionally biased region" description="Polar residues" evidence="2">
    <location>
        <begin position="323"/>
        <end position="348"/>
    </location>
</feature>
<feature type="compositionally biased region" description="Low complexity" evidence="2">
    <location>
        <begin position="10"/>
        <end position="33"/>
    </location>
</feature>
<proteinExistence type="predicted"/>
<sequence length="486" mass="53265">MTLKLKPRKSLSAFTFSLSPSPSTDLPSTSTSARNEPIPPRPPGDFIPEKDMYMFGTYPLQGDGEIGKGIIRCKRCFKVTMEWAAGEHRRICNHILDGTPLTTKKVSKASKTTELSKKRRASEVSNPNLSPKKRSKLSAIPASVANTATAQVLVEKENEDVDDDSSSYKGLKKSEIRKMEKEKLRLERKEAKEKEKLEVAERKRLRALNPINLDRQCGVINDKSTPCARSLTCKTHTVGAKRAVQGRSRPYDELFIDWQVEHNPNFKVPQKREIKEKEKVKKKKKLFTRRGGEEGLEDDEDGLRELEELINLTKVSGERVKSNFSNLGQPQPLLSTLPSNQNQLQTQVTEKGASTTTAPTTKLPSTATGNGNARPSISGGSGISDKGKSNSTLKIPVITNNITSNNNNVIPFQTIWRSSSSEFASVGHLLTSALAARNKSNNQGKLNISRIAGVVVGNSNTMTTGTGKSKGKGNGVDHQSLFGVTA</sequence>
<name>A0ABZ1D7K0_9TREE</name>
<evidence type="ECO:0000256" key="1">
    <source>
        <dbReference type="SAM" id="Coils"/>
    </source>
</evidence>
<keyword evidence="5" id="KW-1185">Reference proteome</keyword>
<dbReference type="Pfam" id="PF08313">
    <property type="entry name" value="SCA7"/>
    <property type="match status" value="1"/>
</dbReference>
<evidence type="ECO:0000313" key="5">
    <source>
        <dbReference type="Proteomes" id="UP001329825"/>
    </source>
</evidence>
<dbReference type="InterPro" id="IPR013243">
    <property type="entry name" value="SCA7_dom"/>
</dbReference>
<feature type="region of interest" description="Disordered" evidence="2">
    <location>
        <begin position="104"/>
        <end position="137"/>
    </location>
</feature>
<gene>
    <name evidence="4" type="ORF">IL334_007024</name>
</gene>
<evidence type="ECO:0000313" key="4">
    <source>
        <dbReference type="EMBL" id="WRT70031.1"/>
    </source>
</evidence>